<evidence type="ECO:0000256" key="2">
    <source>
        <dbReference type="ARBA" id="ARBA00022729"/>
    </source>
</evidence>
<keyword evidence="4 5" id="KW-1015">Disulfide bond</keyword>
<dbReference type="PANTHER" id="PTHR24034">
    <property type="entry name" value="EGF-LIKE DOMAIN-CONTAINING PROTEIN"/>
    <property type="match status" value="1"/>
</dbReference>
<organism evidence="10 11">
    <name type="scientific">Oopsacas minuta</name>
    <dbReference type="NCBI Taxonomy" id="111878"/>
    <lineage>
        <taxon>Eukaryota</taxon>
        <taxon>Metazoa</taxon>
        <taxon>Porifera</taxon>
        <taxon>Hexactinellida</taxon>
        <taxon>Hexasterophora</taxon>
        <taxon>Lyssacinosida</taxon>
        <taxon>Leucopsacidae</taxon>
        <taxon>Oopsacas</taxon>
    </lineage>
</organism>
<dbReference type="Pfam" id="PF14670">
    <property type="entry name" value="FXa_inhibition"/>
    <property type="match status" value="2"/>
</dbReference>
<dbReference type="InterPro" id="IPR001881">
    <property type="entry name" value="EGF-like_Ca-bd_dom"/>
</dbReference>
<dbReference type="Proteomes" id="UP001165289">
    <property type="component" value="Unassembled WGS sequence"/>
</dbReference>
<dbReference type="AlphaFoldDB" id="A0AAV7KKW6"/>
<evidence type="ECO:0000256" key="5">
    <source>
        <dbReference type="PROSITE-ProRule" id="PRU00076"/>
    </source>
</evidence>
<feature type="compositionally biased region" description="Basic and acidic residues" evidence="6">
    <location>
        <begin position="617"/>
        <end position="631"/>
    </location>
</feature>
<keyword evidence="7" id="KW-0472">Membrane</keyword>
<accession>A0AAV7KKW6</accession>
<evidence type="ECO:0000256" key="6">
    <source>
        <dbReference type="SAM" id="MobiDB-lite"/>
    </source>
</evidence>
<dbReference type="SMART" id="SM00179">
    <property type="entry name" value="EGF_CA"/>
    <property type="match status" value="2"/>
</dbReference>
<evidence type="ECO:0000259" key="9">
    <source>
        <dbReference type="PROSITE" id="PS50026"/>
    </source>
</evidence>
<keyword evidence="7" id="KW-1133">Transmembrane helix</keyword>
<name>A0AAV7KKW6_9METZ</name>
<evidence type="ECO:0000256" key="8">
    <source>
        <dbReference type="SAM" id="SignalP"/>
    </source>
</evidence>
<dbReference type="InterPro" id="IPR049883">
    <property type="entry name" value="NOTCH1_EGF-like"/>
</dbReference>
<dbReference type="InterPro" id="IPR000742">
    <property type="entry name" value="EGF"/>
</dbReference>
<comment type="caution">
    <text evidence="5">Lacks conserved residue(s) required for the propagation of feature annotation.</text>
</comment>
<dbReference type="PROSITE" id="PS00010">
    <property type="entry name" value="ASX_HYDROXYL"/>
    <property type="match status" value="1"/>
</dbReference>
<feature type="chain" id="PRO_5043686815" evidence="8">
    <location>
        <begin position="21"/>
        <end position="681"/>
    </location>
</feature>
<dbReference type="InterPro" id="IPR009030">
    <property type="entry name" value="Growth_fac_rcpt_cys_sf"/>
</dbReference>
<dbReference type="GO" id="GO:0005509">
    <property type="term" value="F:calcium ion binding"/>
    <property type="evidence" value="ECO:0007669"/>
    <property type="project" value="InterPro"/>
</dbReference>
<protein>
    <submittedName>
        <fullName evidence="10">Fibrillin-1-like isoform X33</fullName>
    </submittedName>
</protein>
<dbReference type="InterPro" id="IPR050751">
    <property type="entry name" value="ECM_structural_protein"/>
</dbReference>
<dbReference type="Gene3D" id="2.10.25.10">
    <property type="entry name" value="Laminin"/>
    <property type="match status" value="3"/>
</dbReference>
<dbReference type="PROSITE" id="PS50026">
    <property type="entry name" value="EGF_3"/>
    <property type="match status" value="2"/>
</dbReference>
<evidence type="ECO:0000256" key="7">
    <source>
        <dbReference type="SAM" id="Phobius"/>
    </source>
</evidence>
<keyword evidence="1 5" id="KW-0245">EGF-like domain</keyword>
<evidence type="ECO:0000256" key="1">
    <source>
        <dbReference type="ARBA" id="ARBA00022536"/>
    </source>
</evidence>
<dbReference type="PROSITE" id="PS01186">
    <property type="entry name" value="EGF_2"/>
    <property type="match status" value="1"/>
</dbReference>
<keyword evidence="11" id="KW-1185">Reference proteome</keyword>
<proteinExistence type="predicted"/>
<dbReference type="PANTHER" id="PTHR24034:SF209">
    <property type="entry name" value="EGF-LIKE DOMAIN-CONTAINING PROTEIN"/>
    <property type="match status" value="1"/>
</dbReference>
<feature type="region of interest" description="Disordered" evidence="6">
    <location>
        <begin position="605"/>
        <end position="640"/>
    </location>
</feature>
<dbReference type="CDD" id="cd00054">
    <property type="entry name" value="EGF_CA"/>
    <property type="match status" value="1"/>
</dbReference>
<evidence type="ECO:0000256" key="4">
    <source>
        <dbReference type="ARBA" id="ARBA00023157"/>
    </source>
</evidence>
<dbReference type="SUPFAM" id="SSF57184">
    <property type="entry name" value="Growth factor receptor domain"/>
    <property type="match status" value="1"/>
</dbReference>
<feature type="disulfide bond" evidence="5">
    <location>
        <begin position="385"/>
        <end position="402"/>
    </location>
</feature>
<dbReference type="InterPro" id="IPR000152">
    <property type="entry name" value="EGF-type_Asp/Asn_hydroxyl_site"/>
</dbReference>
<dbReference type="PROSITE" id="PS51257">
    <property type="entry name" value="PROKAR_LIPOPROTEIN"/>
    <property type="match status" value="1"/>
</dbReference>
<keyword evidence="3" id="KW-0677">Repeat</keyword>
<evidence type="ECO:0000313" key="10">
    <source>
        <dbReference type="EMBL" id="KAI6660829.1"/>
    </source>
</evidence>
<feature type="transmembrane region" description="Helical" evidence="7">
    <location>
        <begin position="477"/>
        <end position="502"/>
    </location>
</feature>
<feature type="domain" description="EGF-like" evidence="9">
    <location>
        <begin position="373"/>
        <end position="414"/>
    </location>
</feature>
<gene>
    <name evidence="10" type="ORF">LOD99_13556</name>
</gene>
<keyword evidence="7" id="KW-0812">Transmembrane</keyword>
<dbReference type="EMBL" id="JAKMXF010000022">
    <property type="protein sequence ID" value="KAI6660829.1"/>
    <property type="molecule type" value="Genomic_DNA"/>
</dbReference>
<sequence>MSGWKLAWYLLLTSLGCVIGIRLINTTCEQIQFDVNVPEEIVLNTRGGTTLAITVTTLPERTHFTVLHYTAYSRNELSFHQIAVGGRVTHESGIQVFRGNNTTWMMVFLSSKPKFSGFYEIRIGDCYTTENLTAASMVLRYSGDDFNLTAPDIAIPSLKLYCPYISSYFLLKVFHQGTVIKQTDVFFDSPREDLFFLPINTTTNLTTEKYQCNAQNSPSFDEIDYYISISPIQNTFNLSLRVREDDNIQINLTNLCLPFSSKFVTSSDLTGITTSTALDPPLVTFSHDDVLLTDYNLTVAELSHNGQYSCLVTHILYEAQIQILDLYVKPLNVCAHSNGGCEHLCSTDIIADTFNCSCRPGYELTPDLFGCEDVNECLSNLLHDCVIPSQRCRNEPVGSYSCECADGYLLELSSGECQDVDECETQDGGCLHLCVNSQGSYSCQCKFGYTLLSIDNKTCIDLTSVEIENPPSLLTPIILASVFGVIFLLSIFTIVLLLIAVCKHTRAPTRLKYDMFAKRMSGDFKCHQQIANPAFRLDQSSLFGKRISPKKRASYGILEDNDFHLESHDIAVKRPLSLEQAALSEGTITELDYFPDDVILPKLLTTNPSPSTLPKYEPSRRPTDDSPESKRKYLPHSNMVPVLPSIGDNFQLRSVKTSSRHSGQDTYSQISNDIQIDQTFC</sequence>
<feature type="signal peptide" evidence="8">
    <location>
        <begin position="1"/>
        <end position="20"/>
    </location>
</feature>
<comment type="caution">
    <text evidence="10">The sequence shown here is derived from an EMBL/GenBank/DDBJ whole genome shotgun (WGS) entry which is preliminary data.</text>
</comment>
<evidence type="ECO:0000256" key="3">
    <source>
        <dbReference type="ARBA" id="ARBA00022737"/>
    </source>
</evidence>
<dbReference type="PROSITE" id="PS01187">
    <property type="entry name" value="EGF_CA"/>
    <property type="match status" value="1"/>
</dbReference>
<dbReference type="FunFam" id="2.10.25.10:FF:000119">
    <property type="entry name" value="vitamin K-dependent protein S"/>
    <property type="match status" value="1"/>
</dbReference>
<dbReference type="InterPro" id="IPR018097">
    <property type="entry name" value="EGF_Ca-bd_CS"/>
</dbReference>
<feature type="domain" description="EGF-like" evidence="9">
    <location>
        <begin position="419"/>
        <end position="460"/>
    </location>
</feature>
<dbReference type="Pfam" id="PF07645">
    <property type="entry name" value="EGF_CA"/>
    <property type="match status" value="1"/>
</dbReference>
<reference evidence="10 11" key="1">
    <citation type="journal article" date="2023" name="BMC Biol.">
        <title>The compact genome of the sponge Oopsacas minuta (Hexactinellida) is lacking key metazoan core genes.</title>
        <authorList>
            <person name="Santini S."/>
            <person name="Schenkelaars Q."/>
            <person name="Jourda C."/>
            <person name="Duchesne M."/>
            <person name="Belahbib H."/>
            <person name="Rocher C."/>
            <person name="Selva M."/>
            <person name="Riesgo A."/>
            <person name="Vervoort M."/>
            <person name="Leys S.P."/>
            <person name="Kodjabachian L."/>
            <person name="Le Bivic A."/>
            <person name="Borchiellini C."/>
            <person name="Claverie J.M."/>
            <person name="Renard E."/>
        </authorList>
    </citation>
    <scope>NUCLEOTIDE SEQUENCE [LARGE SCALE GENOMIC DNA]</scope>
    <source>
        <strain evidence="10">SPO-2</strain>
    </source>
</reference>
<dbReference type="SMART" id="SM00181">
    <property type="entry name" value="EGF"/>
    <property type="match status" value="3"/>
</dbReference>
<keyword evidence="2 8" id="KW-0732">Signal</keyword>
<evidence type="ECO:0000313" key="11">
    <source>
        <dbReference type="Proteomes" id="UP001165289"/>
    </source>
</evidence>